<protein>
    <submittedName>
        <fullName evidence="1">Uncharacterized protein</fullName>
    </submittedName>
</protein>
<evidence type="ECO:0000313" key="2">
    <source>
        <dbReference type="Proteomes" id="UP000278143"/>
    </source>
</evidence>
<dbReference type="OrthoDB" id="642193at2759"/>
<evidence type="ECO:0000313" key="1">
    <source>
        <dbReference type="EMBL" id="RKP26099.1"/>
    </source>
</evidence>
<keyword evidence="2" id="KW-1185">Reference proteome</keyword>
<dbReference type="AlphaFoldDB" id="A0A4V1J1S7"/>
<organism evidence="1 2">
    <name type="scientific">Syncephalis pseudoplumigaleata</name>
    <dbReference type="NCBI Taxonomy" id="1712513"/>
    <lineage>
        <taxon>Eukaryota</taxon>
        <taxon>Fungi</taxon>
        <taxon>Fungi incertae sedis</taxon>
        <taxon>Zoopagomycota</taxon>
        <taxon>Zoopagomycotina</taxon>
        <taxon>Zoopagomycetes</taxon>
        <taxon>Zoopagales</taxon>
        <taxon>Piptocephalidaceae</taxon>
        <taxon>Syncephalis</taxon>
    </lineage>
</organism>
<dbReference type="Proteomes" id="UP000278143">
    <property type="component" value="Unassembled WGS sequence"/>
</dbReference>
<gene>
    <name evidence="1" type="ORF">SYNPS1DRAFT_28190</name>
</gene>
<dbReference type="EMBL" id="KZ989515">
    <property type="protein sequence ID" value="RKP26099.1"/>
    <property type="molecule type" value="Genomic_DNA"/>
</dbReference>
<reference evidence="2" key="1">
    <citation type="journal article" date="2018" name="Nat. Microbiol.">
        <title>Leveraging single-cell genomics to expand the fungal tree of life.</title>
        <authorList>
            <person name="Ahrendt S.R."/>
            <person name="Quandt C.A."/>
            <person name="Ciobanu D."/>
            <person name="Clum A."/>
            <person name="Salamov A."/>
            <person name="Andreopoulos B."/>
            <person name="Cheng J.F."/>
            <person name="Woyke T."/>
            <person name="Pelin A."/>
            <person name="Henrissat B."/>
            <person name="Reynolds N.K."/>
            <person name="Benny G.L."/>
            <person name="Smith M.E."/>
            <person name="James T.Y."/>
            <person name="Grigoriev I.V."/>
        </authorList>
    </citation>
    <scope>NUCLEOTIDE SEQUENCE [LARGE SCALE GENOMIC DNA]</scope>
    <source>
        <strain evidence="2">Benny S71-1</strain>
    </source>
</reference>
<sequence length="229" mass="26078">MNLLSSVPRFGVLADAGFVQEYFLPRIISQVSEMFHRPTPELQSLRNRLGGFPSTLQEVLCVKKAAILLSKVYPFNAIDYSQTEPDERFGKPTKEINHLVLSLHKMALEIRRHPLALDAVMANVLEEFFRGIGDASFWEKEKEPRRFGYAGVQQFVLDIHFLLKVCDAYVSDTAASAGNVVCERALRLYFAQNRHSKRTLQTGDWYDTHVTEAIQSAGKEIRRFGEEVV</sequence>
<name>A0A4V1J1S7_9FUNG</name>
<proteinExistence type="predicted"/>
<accession>A0A4V1J1S7</accession>